<comment type="caution">
    <text evidence="2">The sequence shown here is derived from an EMBL/GenBank/DDBJ whole genome shotgun (WGS) entry which is preliminary data.</text>
</comment>
<evidence type="ECO:0000313" key="2">
    <source>
        <dbReference type="EMBL" id="KAK9529703.1"/>
    </source>
</evidence>
<reference evidence="2 3" key="1">
    <citation type="journal article" date="2024" name="Genome Biol. Evol.">
        <title>Chromosome-level genome assembly of the viviparous eelpout Zoarces viviparus.</title>
        <authorList>
            <person name="Fuhrmann N."/>
            <person name="Brasseur M.V."/>
            <person name="Bakowski C.E."/>
            <person name="Podsiadlowski L."/>
            <person name="Prost S."/>
            <person name="Krehenwinkel H."/>
            <person name="Mayer C."/>
        </authorList>
    </citation>
    <scope>NUCLEOTIDE SEQUENCE [LARGE SCALE GENOMIC DNA]</scope>
    <source>
        <strain evidence="2">NO-MEL_2022_Ind0_liver</strain>
    </source>
</reference>
<feature type="region of interest" description="Disordered" evidence="1">
    <location>
        <begin position="1"/>
        <end position="80"/>
    </location>
</feature>
<evidence type="ECO:0000256" key="1">
    <source>
        <dbReference type="SAM" id="MobiDB-lite"/>
    </source>
</evidence>
<name>A0AAW1F4Y1_ZOAVI</name>
<evidence type="ECO:0000313" key="3">
    <source>
        <dbReference type="Proteomes" id="UP001488805"/>
    </source>
</evidence>
<organism evidence="2 3">
    <name type="scientific">Zoarces viviparus</name>
    <name type="common">Viviparous eelpout</name>
    <name type="synonym">Blennius viviparus</name>
    <dbReference type="NCBI Taxonomy" id="48416"/>
    <lineage>
        <taxon>Eukaryota</taxon>
        <taxon>Metazoa</taxon>
        <taxon>Chordata</taxon>
        <taxon>Craniata</taxon>
        <taxon>Vertebrata</taxon>
        <taxon>Euteleostomi</taxon>
        <taxon>Actinopterygii</taxon>
        <taxon>Neopterygii</taxon>
        <taxon>Teleostei</taxon>
        <taxon>Neoteleostei</taxon>
        <taxon>Acanthomorphata</taxon>
        <taxon>Eupercaria</taxon>
        <taxon>Perciformes</taxon>
        <taxon>Cottioidei</taxon>
        <taxon>Zoarcales</taxon>
        <taxon>Zoarcidae</taxon>
        <taxon>Zoarcinae</taxon>
        <taxon>Zoarces</taxon>
    </lineage>
</organism>
<sequence>MKNLKITRLSRPGSELAPPVKRRNENETRPAGSGSVPATGSPPAVSRAPEGGFDIQSAGQQEAFERDSERRWRPRSRVCF</sequence>
<dbReference type="AlphaFoldDB" id="A0AAW1F4Y1"/>
<protein>
    <submittedName>
        <fullName evidence="2">Uncharacterized protein</fullName>
    </submittedName>
</protein>
<accession>A0AAW1F4Y1</accession>
<gene>
    <name evidence="2" type="ORF">VZT92_013780</name>
</gene>
<dbReference type="EMBL" id="JBCEZU010000111">
    <property type="protein sequence ID" value="KAK9529703.1"/>
    <property type="molecule type" value="Genomic_DNA"/>
</dbReference>
<keyword evidence="3" id="KW-1185">Reference proteome</keyword>
<proteinExistence type="predicted"/>
<dbReference type="Proteomes" id="UP001488805">
    <property type="component" value="Unassembled WGS sequence"/>
</dbReference>